<dbReference type="RefSeq" id="XP_066615406.1">
    <property type="nucleotide sequence ID" value="XM_066756629.1"/>
</dbReference>
<dbReference type="InterPro" id="IPR045092">
    <property type="entry name" value="Rrp6-like"/>
</dbReference>
<dbReference type="Gene3D" id="3.30.420.10">
    <property type="entry name" value="Ribonuclease H-like superfamily/Ribonuclease H"/>
    <property type="match status" value="1"/>
</dbReference>
<sequence>MSQPASGEASVPSPTQSFPEYLPFLTAALDRLTTNAASLPDKTDLDFHRSLDRRFSKDLDKTSERLLGMTERILDLVEKSQKEARQGRDKGKTAKVEIRRRKLEDQDDIIDGYRGAVQGIVDGLLEDADINLDELRGGKGKTAITVKPSLVAQAGKKIPGPFVERLPANIIHASDLTKPQLLFHDAPDNARTSESWKPSLTTKPHAMVPLGFKAPLDYELTSEEEMDPSKAALRREKEIRVRTHPYYYETKHLPYPTALFIDSKPVPPQNFDETPFEFVDTPEKFRRMVGKLKQAKEIAVDLEHHDMRSYAGFTCLIQISTRENDWVVDTLSLRKEIQQDKFGDVFTDPTVVKVFHGADSDIIWLQRDFEIFVVNLFDTYNACAVLGMPQRSLSALLQHYCNFEADKRYQRADWRIRPLPDGMLNYARSDTHFLLFIYDNLRNALLHKSSRPSSPAASGTIVLDSAKPNPQEAMREVLDKSAETALKMYERDSYDMETGRGSGGWLAAGKKWLPKGEIEQESGWVWRHLHDWRDRVAREMDESPFYVMPNNMLRDVSTADNTANLSRIIRRDRAPIATQYIPEITSIIVAAKKKFKEITTGRAANPQVQEMEKIDAKEIGANDVKKVAVVVPAVPSVPLASTTSNIWNVAVKPTSTRENAKSGLFGTTIKSSPLKHASGYATTPKSGQSALFGVTLNQTNNQKSASAALTLRERELSPGFLKVMESMRMDLHPRGMASGISEGTVGKGLNPETVPFIPSNQRKTTATPSLEARGKKSFGLTTESSHLLPSGQKARSPAAFASDISSQKLSKSGTVDEGVVQVKKSKKQKKRERASTADGAGDDSDSKKVKLNTDGDEGFGAATPPDQAVITTAVEPSNIVNVGERSDVKKSTTFKKKTKVKPEDIPAFDYANQPNLLDQPQSSAMAQVDTKKKKKKVKEARPSGAGIVEVPTFGARPARDLSQPKQGNKSGTFAK</sequence>
<dbReference type="PANTHER" id="PTHR12124:SF47">
    <property type="entry name" value="EXOSOME COMPONENT 10"/>
    <property type="match status" value="1"/>
</dbReference>
<evidence type="ECO:0000313" key="12">
    <source>
        <dbReference type="Proteomes" id="UP000054399"/>
    </source>
</evidence>
<keyword evidence="7" id="KW-0539">Nucleus</keyword>
<reference evidence="11 12" key="2">
    <citation type="submission" date="2024-01" db="EMBL/GenBank/DDBJ databases">
        <title>Comparative genomics of Cryptococcus and Kwoniella reveals pathogenesis evolution and contrasting modes of karyotype evolution via chromosome fusion or intercentromeric recombination.</title>
        <authorList>
            <person name="Coelho M.A."/>
            <person name="David-Palma M."/>
            <person name="Shea T."/>
            <person name="Bowers K."/>
            <person name="Mcginley-Smith S."/>
            <person name="Mohammad A.W."/>
            <person name="Gnirke A."/>
            <person name="Yurkov A.M."/>
            <person name="Nowrousian M."/>
            <person name="Sun S."/>
            <person name="Cuomo C.A."/>
            <person name="Heitman J."/>
        </authorList>
    </citation>
    <scope>NUCLEOTIDE SEQUENCE [LARGE SCALE GENOMIC DNA]</scope>
    <source>
        <strain evidence="11 12">IND107</strain>
    </source>
</reference>
<dbReference type="InterPro" id="IPR002562">
    <property type="entry name" value="3'-5'_exonuclease_dom"/>
</dbReference>
<feature type="compositionally biased region" description="Basic residues" evidence="9">
    <location>
        <begin position="823"/>
        <end position="832"/>
    </location>
</feature>
<evidence type="ECO:0000256" key="9">
    <source>
        <dbReference type="SAM" id="MobiDB-lite"/>
    </source>
</evidence>
<keyword evidence="2" id="KW-0698">rRNA processing</keyword>
<evidence type="ECO:0000256" key="7">
    <source>
        <dbReference type="ARBA" id="ARBA00023242"/>
    </source>
</evidence>
<reference evidence="12" key="1">
    <citation type="submission" date="2015-01" db="EMBL/GenBank/DDBJ databases">
        <title>The Genome Sequence of Cryptococcus gattii MMRL2647.</title>
        <authorList>
            <consortium name="The Broad Institute Genomics Platform"/>
            <person name="Cuomo C."/>
            <person name="Litvintseva A."/>
            <person name="Chen Y."/>
            <person name="Heitman J."/>
            <person name="Sun S."/>
            <person name="Springer D."/>
            <person name="Dromer F."/>
            <person name="Young S."/>
            <person name="Zeng Q."/>
            <person name="Gargeya S."/>
            <person name="Abouelleil A."/>
            <person name="Alvarado L."/>
            <person name="Chapman S.B."/>
            <person name="Gainer-Dewar J."/>
            <person name="Goldberg J."/>
            <person name="Griggs A."/>
            <person name="Gujja S."/>
            <person name="Hansen M."/>
            <person name="Howarth C."/>
            <person name="Imamovic A."/>
            <person name="Larimer J."/>
            <person name="Murphy C."/>
            <person name="Naylor J."/>
            <person name="Pearson M."/>
            <person name="Priest M."/>
            <person name="Roberts A."/>
            <person name="Saif S."/>
            <person name="Shea T."/>
            <person name="Sykes S."/>
            <person name="Wortman J."/>
            <person name="Nusbaum C."/>
            <person name="Birren B."/>
        </authorList>
    </citation>
    <scope>NUCLEOTIDE SEQUENCE [LARGE SCALE GENOMIC DNA]</scope>
    <source>
        <strain evidence="12">IND107</strain>
    </source>
</reference>
<keyword evidence="6" id="KW-0269">Exonuclease</keyword>
<keyword evidence="3" id="KW-0540">Nuclease</keyword>
<dbReference type="PANTHER" id="PTHR12124">
    <property type="entry name" value="POLYMYOSITIS/SCLERODERMA AUTOANTIGEN-RELATED"/>
    <property type="match status" value="1"/>
</dbReference>
<comment type="caution">
    <text evidence="11">The sequence shown here is derived from an EMBL/GenBank/DDBJ whole genome shotgun (WGS) entry which is preliminary data.</text>
</comment>
<feature type="compositionally biased region" description="Polar residues" evidence="9">
    <location>
        <begin position="803"/>
        <end position="813"/>
    </location>
</feature>
<keyword evidence="4" id="KW-0378">Hydrolase</keyword>
<keyword evidence="12" id="KW-1185">Reference proteome</keyword>
<dbReference type="InterPro" id="IPR036397">
    <property type="entry name" value="RNaseH_sf"/>
</dbReference>
<feature type="region of interest" description="Disordered" evidence="9">
    <location>
        <begin position="741"/>
        <end position="866"/>
    </location>
</feature>
<feature type="compositionally biased region" description="Basic and acidic residues" evidence="9">
    <location>
        <begin position="844"/>
        <end position="853"/>
    </location>
</feature>
<evidence type="ECO:0000256" key="6">
    <source>
        <dbReference type="ARBA" id="ARBA00022839"/>
    </source>
</evidence>
<feature type="compositionally biased region" description="Polar residues" evidence="9">
    <location>
        <begin position="963"/>
        <end position="975"/>
    </location>
</feature>
<feature type="domain" description="3'-5' exonuclease" evidence="10">
    <location>
        <begin position="276"/>
        <end position="446"/>
    </location>
</feature>
<protein>
    <recommendedName>
        <fullName evidence="10">3'-5' exonuclease domain-containing protein</fullName>
    </recommendedName>
</protein>
<dbReference type="InterPro" id="IPR012337">
    <property type="entry name" value="RNaseH-like_sf"/>
</dbReference>
<accession>A0ABR3BWD4</accession>
<keyword evidence="5" id="KW-0271">Exosome</keyword>
<name>A0ABR3BWD4_9TREE</name>
<dbReference type="InterPro" id="IPR012588">
    <property type="entry name" value="Exosome-assoc_fac_Rrp6_N"/>
</dbReference>
<dbReference type="Pfam" id="PF08066">
    <property type="entry name" value="PMC2NT"/>
    <property type="match status" value="1"/>
</dbReference>
<evidence type="ECO:0000259" key="10">
    <source>
        <dbReference type="SMART" id="SM00474"/>
    </source>
</evidence>
<dbReference type="InterPro" id="IPR002121">
    <property type="entry name" value="HRDC_dom"/>
</dbReference>
<feature type="region of interest" description="Disordered" evidence="9">
    <location>
        <begin position="884"/>
        <end position="975"/>
    </location>
</feature>
<dbReference type="Proteomes" id="UP000054399">
    <property type="component" value="Unassembled WGS sequence"/>
</dbReference>
<dbReference type="SUPFAM" id="SSF53098">
    <property type="entry name" value="Ribonuclease H-like"/>
    <property type="match status" value="1"/>
</dbReference>
<evidence type="ECO:0000256" key="2">
    <source>
        <dbReference type="ARBA" id="ARBA00022552"/>
    </source>
</evidence>
<dbReference type="CDD" id="cd06147">
    <property type="entry name" value="Rrp6p_like_exo"/>
    <property type="match status" value="1"/>
</dbReference>
<evidence type="ECO:0000256" key="4">
    <source>
        <dbReference type="ARBA" id="ARBA00022801"/>
    </source>
</evidence>
<evidence type="ECO:0000313" key="11">
    <source>
        <dbReference type="EMBL" id="KAL0252686.1"/>
    </source>
</evidence>
<dbReference type="SMART" id="SM00474">
    <property type="entry name" value="35EXOc"/>
    <property type="match status" value="1"/>
</dbReference>
<feature type="compositionally biased region" description="Polar residues" evidence="9">
    <location>
        <begin position="912"/>
        <end position="925"/>
    </location>
</feature>
<dbReference type="EMBL" id="ATAM02000003">
    <property type="protein sequence ID" value="KAL0252686.1"/>
    <property type="molecule type" value="Genomic_DNA"/>
</dbReference>
<dbReference type="Pfam" id="PF01612">
    <property type="entry name" value="DNA_pol_A_exo1"/>
    <property type="match status" value="1"/>
</dbReference>
<dbReference type="InterPro" id="IPR010997">
    <property type="entry name" value="HRDC-like_sf"/>
</dbReference>
<feature type="compositionally biased region" description="Polar residues" evidence="9">
    <location>
        <begin position="758"/>
        <end position="768"/>
    </location>
</feature>
<dbReference type="GeneID" id="91988936"/>
<dbReference type="Gene3D" id="1.10.150.80">
    <property type="entry name" value="HRDC domain"/>
    <property type="match status" value="1"/>
</dbReference>
<comment type="similarity">
    <text evidence="8">Belongs to the exosome component 10/RRP6 family.</text>
</comment>
<proteinExistence type="inferred from homology"/>
<dbReference type="Pfam" id="PF00570">
    <property type="entry name" value="HRDC"/>
    <property type="match status" value="1"/>
</dbReference>
<dbReference type="InterPro" id="IPR049559">
    <property type="entry name" value="Rrp6p-like_exo"/>
</dbReference>
<evidence type="ECO:0000256" key="5">
    <source>
        <dbReference type="ARBA" id="ARBA00022835"/>
    </source>
</evidence>
<dbReference type="SUPFAM" id="SSF47819">
    <property type="entry name" value="HRDC-like"/>
    <property type="match status" value="1"/>
</dbReference>
<evidence type="ECO:0000256" key="1">
    <source>
        <dbReference type="ARBA" id="ARBA00004123"/>
    </source>
</evidence>
<evidence type="ECO:0000256" key="3">
    <source>
        <dbReference type="ARBA" id="ARBA00022722"/>
    </source>
</evidence>
<gene>
    <name evidence="11" type="ORF">I308_102078</name>
</gene>
<comment type="subcellular location">
    <subcellularLocation>
        <location evidence="1">Nucleus</location>
    </subcellularLocation>
</comment>
<organism evidence="11 12">
    <name type="scientific">Cryptococcus tetragattii IND107</name>
    <dbReference type="NCBI Taxonomy" id="1296105"/>
    <lineage>
        <taxon>Eukaryota</taxon>
        <taxon>Fungi</taxon>
        <taxon>Dikarya</taxon>
        <taxon>Basidiomycota</taxon>
        <taxon>Agaricomycotina</taxon>
        <taxon>Tremellomycetes</taxon>
        <taxon>Tremellales</taxon>
        <taxon>Cryptococcaceae</taxon>
        <taxon>Cryptococcus</taxon>
        <taxon>Cryptococcus gattii species complex</taxon>
    </lineage>
</organism>
<dbReference type="InterPro" id="IPR044876">
    <property type="entry name" value="HRDC_dom_sf"/>
</dbReference>
<evidence type="ECO:0000256" key="8">
    <source>
        <dbReference type="ARBA" id="ARBA00043957"/>
    </source>
</evidence>